<protein>
    <submittedName>
        <fullName evidence="5">Helix-turn-helix domain-containing protein</fullName>
    </submittedName>
</protein>
<keyword evidence="1" id="KW-0805">Transcription regulation</keyword>
<dbReference type="InterPro" id="IPR009057">
    <property type="entry name" value="Homeodomain-like_sf"/>
</dbReference>
<keyword evidence="3" id="KW-0804">Transcription</keyword>
<dbReference type="GO" id="GO:0003700">
    <property type="term" value="F:DNA-binding transcription factor activity"/>
    <property type="evidence" value="ECO:0007669"/>
    <property type="project" value="InterPro"/>
</dbReference>
<keyword evidence="6" id="KW-1185">Reference proteome</keyword>
<reference evidence="5 6" key="1">
    <citation type="submission" date="2019-11" db="EMBL/GenBank/DDBJ databases">
        <title>Novel species isolated from a subtropical stream in China.</title>
        <authorList>
            <person name="Lu H."/>
        </authorList>
    </citation>
    <scope>NUCLEOTIDE SEQUENCE [LARGE SCALE GENOMIC DNA]</scope>
    <source>
        <strain evidence="5 6">FT25W</strain>
    </source>
</reference>
<feature type="domain" description="HTH araC/xylS-type" evidence="4">
    <location>
        <begin position="254"/>
        <end position="355"/>
    </location>
</feature>
<gene>
    <name evidence="5" type="ORF">GJ697_06000</name>
</gene>
<evidence type="ECO:0000256" key="2">
    <source>
        <dbReference type="ARBA" id="ARBA00023125"/>
    </source>
</evidence>
<dbReference type="SMART" id="SM00342">
    <property type="entry name" value="HTH_ARAC"/>
    <property type="match status" value="1"/>
</dbReference>
<accession>A0A6L5QDM2</accession>
<dbReference type="PANTHER" id="PTHR47894">
    <property type="entry name" value="HTH-TYPE TRANSCRIPTIONAL REGULATOR GADX"/>
    <property type="match status" value="1"/>
</dbReference>
<evidence type="ECO:0000313" key="5">
    <source>
        <dbReference type="EMBL" id="MRX07382.1"/>
    </source>
</evidence>
<dbReference type="Pfam" id="PF12833">
    <property type="entry name" value="HTH_18"/>
    <property type="match status" value="1"/>
</dbReference>
<dbReference type="PROSITE" id="PS01124">
    <property type="entry name" value="HTH_ARAC_FAMILY_2"/>
    <property type="match status" value="1"/>
</dbReference>
<comment type="caution">
    <text evidence="5">The sequence shown here is derived from an EMBL/GenBank/DDBJ whole genome shotgun (WGS) entry which is preliminary data.</text>
</comment>
<dbReference type="InterPro" id="IPR032687">
    <property type="entry name" value="AraC-type_N"/>
</dbReference>
<dbReference type="InterPro" id="IPR018060">
    <property type="entry name" value="HTH_AraC"/>
</dbReference>
<dbReference type="SUPFAM" id="SSF46689">
    <property type="entry name" value="Homeodomain-like"/>
    <property type="match status" value="1"/>
</dbReference>
<proteinExistence type="predicted"/>
<name>A0A6L5QDM2_9BURK</name>
<organism evidence="5 6">
    <name type="scientific">Duganella alba</name>
    <dbReference type="NCBI Taxonomy" id="2666081"/>
    <lineage>
        <taxon>Bacteria</taxon>
        <taxon>Pseudomonadati</taxon>
        <taxon>Pseudomonadota</taxon>
        <taxon>Betaproteobacteria</taxon>
        <taxon>Burkholderiales</taxon>
        <taxon>Oxalobacteraceae</taxon>
        <taxon>Telluria group</taxon>
        <taxon>Duganella</taxon>
    </lineage>
</organism>
<evidence type="ECO:0000313" key="6">
    <source>
        <dbReference type="Proteomes" id="UP000481037"/>
    </source>
</evidence>
<dbReference type="PANTHER" id="PTHR47894:SF1">
    <property type="entry name" value="HTH-TYPE TRANSCRIPTIONAL REGULATOR VQSM"/>
    <property type="match status" value="1"/>
</dbReference>
<evidence type="ECO:0000256" key="1">
    <source>
        <dbReference type="ARBA" id="ARBA00023015"/>
    </source>
</evidence>
<dbReference type="Pfam" id="PF12625">
    <property type="entry name" value="Arabinose_bd"/>
    <property type="match status" value="1"/>
</dbReference>
<dbReference type="AlphaFoldDB" id="A0A6L5QDM2"/>
<dbReference type="RefSeq" id="WP_154369595.1">
    <property type="nucleotide sequence ID" value="NZ_WKJM01000003.1"/>
</dbReference>
<dbReference type="GO" id="GO:0000976">
    <property type="term" value="F:transcription cis-regulatory region binding"/>
    <property type="evidence" value="ECO:0007669"/>
    <property type="project" value="TreeGrafter"/>
</dbReference>
<dbReference type="EMBL" id="WKJM01000003">
    <property type="protein sequence ID" value="MRX07382.1"/>
    <property type="molecule type" value="Genomic_DNA"/>
</dbReference>
<dbReference type="Gene3D" id="1.10.10.60">
    <property type="entry name" value="Homeodomain-like"/>
    <property type="match status" value="1"/>
</dbReference>
<evidence type="ECO:0000256" key="3">
    <source>
        <dbReference type="ARBA" id="ARBA00023163"/>
    </source>
</evidence>
<evidence type="ECO:0000259" key="4">
    <source>
        <dbReference type="PROSITE" id="PS01124"/>
    </source>
</evidence>
<dbReference type="GO" id="GO:0005829">
    <property type="term" value="C:cytosol"/>
    <property type="evidence" value="ECO:0007669"/>
    <property type="project" value="TreeGrafter"/>
</dbReference>
<keyword evidence="2" id="KW-0238">DNA-binding</keyword>
<dbReference type="Proteomes" id="UP000481037">
    <property type="component" value="Unassembled WGS sequence"/>
</dbReference>
<sequence length="357" mass="38744">MSIIKKRKQPRHAAGAGASAAIHPLYTLRPLLGLLEAAGVTPEAALRGVGVLPSVLEQPYALLSQRQMITVYDNVLALAPADTCALTLGLSCRLSDLGLYGYALHSSARLRDGCAFALRHRALALPMTELALAETDQEACWTIGLQADVTLSSALRQFVLGYQSGLLMAIHRQMTPPSQGGFRLTTASLACPPPRRAAAYHTVLGCPIAFNAAETRLHFSAAWLDLPPPGAHALTFRLLADACDALRHRAGAGGDLVDVIEGMLLNQPARLATIDQMAARLQLHPRTLRRRLAQQGVSYRDIVDQVRFQLAARYLADPALTHEAISEKLGFSDASSFRRAFKRWSRLSPKAFRHGDH</sequence>